<dbReference type="GO" id="GO:0005579">
    <property type="term" value="C:membrane attack complex"/>
    <property type="evidence" value="ECO:0007669"/>
    <property type="project" value="InterPro"/>
</dbReference>
<gene>
    <name evidence="10" type="ORF">M91_21194</name>
</gene>
<evidence type="ECO:0000256" key="4">
    <source>
        <dbReference type="ARBA" id="ARBA00022525"/>
    </source>
</evidence>
<dbReference type="InterPro" id="IPR020864">
    <property type="entry name" value="MACPF"/>
</dbReference>
<dbReference type="Gene3D" id="2.10.25.10">
    <property type="entry name" value="Laminin"/>
    <property type="match status" value="1"/>
</dbReference>
<dbReference type="SUPFAM" id="SSF57196">
    <property type="entry name" value="EGF/Laminin"/>
    <property type="match status" value="1"/>
</dbReference>
<dbReference type="Proteomes" id="UP000011080">
    <property type="component" value="Unassembled WGS sequence"/>
</dbReference>
<keyword evidence="6" id="KW-0204">Cytolysis</keyword>
<dbReference type="EMBL" id="JH882980">
    <property type="protein sequence ID" value="ELR47689.1"/>
    <property type="molecule type" value="Genomic_DNA"/>
</dbReference>
<dbReference type="AlphaFoldDB" id="L8HWK0"/>
<dbReference type="Pfam" id="PF01823">
    <property type="entry name" value="MACPF"/>
    <property type="match status" value="1"/>
</dbReference>
<dbReference type="GO" id="GO:0005576">
    <property type="term" value="C:extracellular region"/>
    <property type="evidence" value="ECO:0007669"/>
    <property type="project" value="UniProtKB-SubCell"/>
</dbReference>
<protein>
    <submittedName>
        <fullName evidence="10">Complement component C9</fullName>
    </submittedName>
</protein>
<evidence type="ECO:0000256" key="6">
    <source>
        <dbReference type="ARBA" id="ARBA00022852"/>
    </source>
</evidence>
<dbReference type="PROSITE" id="PS00279">
    <property type="entry name" value="MACPF_1"/>
    <property type="match status" value="1"/>
</dbReference>
<evidence type="ECO:0000259" key="9">
    <source>
        <dbReference type="PROSITE" id="PS51412"/>
    </source>
</evidence>
<dbReference type="GO" id="GO:0006956">
    <property type="term" value="P:complement activation"/>
    <property type="evidence" value="ECO:0007669"/>
    <property type="project" value="TreeGrafter"/>
</dbReference>
<dbReference type="PANTHER" id="PTHR45742">
    <property type="entry name" value="COMPLEMENT COMPONENT C6"/>
    <property type="match status" value="1"/>
</dbReference>
<dbReference type="InterPro" id="IPR020863">
    <property type="entry name" value="MACPF_CS"/>
</dbReference>
<dbReference type="FunFam" id="2.10.25.10:FF:000766">
    <property type="entry name" value="Complement component C9"/>
    <property type="match status" value="1"/>
</dbReference>
<keyword evidence="4" id="KW-0964">Secreted</keyword>
<proteinExistence type="inferred from homology"/>
<keyword evidence="7" id="KW-0472">Membrane</keyword>
<dbReference type="CDD" id="cd00054">
    <property type="entry name" value="EGF_CA"/>
    <property type="match status" value="1"/>
</dbReference>
<dbReference type="SMART" id="SM00457">
    <property type="entry name" value="MACPF"/>
    <property type="match status" value="1"/>
</dbReference>
<dbReference type="PANTHER" id="PTHR45742:SF3">
    <property type="entry name" value="COMPLEMENT COMPONENT C9"/>
    <property type="match status" value="1"/>
</dbReference>
<evidence type="ECO:0000256" key="2">
    <source>
        <dbReference type="ARBA" id="ARBA00004613"/>
    </source>
</evidence>
<feature type="domain" description="MACPF" evidence="9">
    <location>
        <begin position="1"/>
        <end position="311"/>
    </location>
</feature>
<accession>L8HWK0</accession>
<dbReference type="PROSITE" id="PS51412">
    <property type="entry name" value="MACPF_2"/>
    <property type="match status" value="1"/>
</dbReference>
<evidence type="ECO:0000256" key="3">
    <source>
        <dbReference type="ARBA" id="ARBA00009214"/>
    </source>
</evidence>
<sequence>TKADKNFRTENHEESIQILRTIIEEKKLNFNAGLTVKYTPVEAIEKNKCVDLEHSDKGSISSPSKLAAEAKFRFAYSKDDIYRLLSSYSAKQEKMFLHVKGKVHLGRFVMRSRDVMLQTTFLDSINTLPTTYEKGEYFAFLETYGTHYSSSGSLGGLYELIYVLDKKSMEQKGIELRDVQRCLGFDLDLSLKVGVEVTGNFDSKLCSKKGMGQTETNPEADLFDDVITFIRGGTRKYATELKEKLLRGARMVNVTDFVNWAASLNHAPVLISQKLVPIYDLIPVKMKDAHLKKQNLERAIEDYINEFSVRKCQPCQNGGTVVLLDGECVCSCPKEFKGVACEIKK</sequence>
<dbReference type="PRINTS" id="PR00764">
    <property type="entry name" value="COMPLEMENTC9"/>
</dbReference>
<name>L8HWK0_9CETA</name>
<evidence type="ECO:0000256" key="5">
    <source>
        <dbReference type="ARBA" id="ARBA00022692"/>
    </source>
</evidence>
<comment type="similarity">
    <text evidence="3">Belongs to the complement C6/C7/C8/C9 family.</text>
</comment>
<dbReference type="InterPro" id="IPR001862">
    <property type="entry name" value="MAC_perforin"/>
</dbReference>
<dbReference type="STRING" id="72004.ENSBMUP00000019106"/>
<dbReference type="InterPro" id="IPR000742">
    <property type="entry name" value="EGF"/>
</dbReference>
<dbReference type="GO" id="GO:0031640">
    <property type="term" value="P:killing of cells of another organism"/>
    <property type="evidence" value="ECO:0007669"/>
    <property type="project" value="UniProtKB-KW"/>
</dbReference>
<dbReference type="PROSITE" id="PS00022">
    <property type="entry name" value="EGF_1"/>
    <property type="match status" value="1"/>
</dbReference>
<reference evidence="10 11" key="1">
    <citation type="journal article" date="2012" name="Nat. Genet.">
        <title>The yak genome and adaptation to life at high altitude.</title>
        <authorList>
            <person name="Qiu Q."/>
            <person name="Zhang G."/>
            <person name="Ma T."/>
            <person name="Qian W."/>
            <person name="Wang J."/>
            <person name="Ye Z."/>
            <person name="Cao C."/>
            <person name="Hu Q."/>
            <person name="Kim J."/>
            <person name="Larkin D.M."/>
            <person name="Auvil L."/>
            <person name="Capitanu B."/>
            <person name="Ma J."/>
            <person name="Lewin H.A."/>
            <person name="Qian X."/>
            <person name="Lang Y."/>
            <person name="Zhou R."/>
            <person name="Wang L."/>
            <person name="Wang K."/>
            <person name="Xia J."/>
            <person name="Liao S."/>
            <person name="Pan S."/>
            <person name="Lu X."/>
            <person name="Hou H."/>
            <person name="Wang Y."/>
            <person name="Zang X."/>
            <person name="Yin Y."/>
            <person name="Ma H."/>
            <person name="Zhang J."/>
            <person name="Wang Z."/>
            <person name="Zhang Y."/>
            <person name="Zhang D."/>
            <person name="Yonezawa T."/>
            <person name="Hasegawa M."/>
            <person name="Zhong Y."/>
            <person name="Liu W."/>
            <person name="Zhang Y."/>
            <person name="Huang Z."/>
            <person name="Zhang S."/>
            <person name="Long R."/>
            <person name="Yang H."/>
            <person name="Wang J."/>
            <person name="Lenstra J.A."/>
            <person name="Cooper D.N."/>
            <person name="Wu Y."/>
            <person name="Wang J."/>
            <person name="Shi P."/>
            <person name="Wang J."/>
            <person name="Liu J."/>
        </authorList>
    </citation>
    <scope>NUCLEOTIDE SEQUENCE [LARGE SCALE GENOMIC DNA]</scope>
    <source>
        <strain evidence="11">yakQH1</strain>
    </source>
</reference>
<evidence type="ECO:0000256" key="8">
    <source>
        <dbReference type="ARBA" id="ARBA00023157"/>
    </source>
</evidence>
<comment type="subcellular location">
    <subcellularLocation>
        <location evidence="1">Membrane</location>
    </subcellularLocation>
    <subcellularLocation>
        <location evidence="2">Secreted</location>
    </subcellularLocation>
</comment>
<evidence type="ECO:0000256" key="7">
    <source>
        <dbReference type="ARBA" id="ARBA00023136"/>
    </source>
</evidence>
<feature type="non-terminal residue" evidence="10">
    <location>
        <position position="1"/>
    </location>
</feature>
<keyword evidence="8" id="KW-1015">Disulfide bond</keyword>
<evidence type="ECO:0000256" key="1">
    <source>
        <dbReference type="ARBA" id="ARBA00004370"/>
    </source>
</evidence>
<organism evidence="10 11">
    <name type="scientific">Bos mutus</name>
    <name type="common">wild yak</name>
    <dbReference type="NCBI Taxonomy" id="72004"/>
    <lineage>
        <taxon>Eukaryota</taxon>
        <taxon>Metazoa</taxon>
        <taxon>Chordata</taxon>
        <taxon>Craniata</taxon>
        <taxon>Vertebrata</taxon>
        <taxon>Euteleostomi</taxon>
        <taxon>Mammalia</taxon>
        <taxon>Eutheria</taxon>
        <taxon>Laurasiatheria</taxon>
        <taxon>Artiodactyla</taxon>
        <taxon>Ruminantia</taxon>
        <taxon>Pecora</taxon>
        <taxon>Bovidae</taxon>
        <taxon>Bovinae</taxon>
        <taxon>Bos</taxon>
    </lineage>
</organism>
<evidence type="ECO:0000313" key="11">
    <source>
        <dbReference type="Proteomes" id="UP000011080"/>
    </source>
</evidence>
<evidence type="ECO:0000313" key="10">
    <source>
        <dbReference type="EMBL" id="ELR47689.1"/>
    </source>
</evidence>
<keyword evidence="5" id="KW-0812">Transmembrane</keyword>